<gene>
    <name evidence="3" type="ORF">B0H16DRAFT_1735859</name>
    <name evidence="2" type="ORF">B0H16DRAFT_1742864</name>
</gene>
<reference evidence="3" key="1">
    <citation type="submission" date="2023-03" db="EMBL/GenBank/DDBJ databases">
        <title>Massive genome expansion in bonnet fungi (Mycena s.s.) driven by repeated elements and novel gene families across ecological guilds.</title>
        <authorList>
            <consortium name="Lawrence Berkeley National Laboratory"/>
            <person name="Harder C.B."/>
            <person name="Miyauchi S."/>
            <person name="Viragh M."/>
            <person name="Kuo A."/>
            <person name="Thoen E."/>
            <person name="Andreopoulos B."/>
            <person name="Lu D."/>
            <person name="Skrede I."/>
            <person name="Drula E."/>
            <person name="Henrissat B."/>
            <person name="Morin E."/>
            <person name="Kohler A."/>
            <person name="Barry K."/>
            <person name="LaButti K."/>
            <person name="Morin E."/>
            <person name="Salamov A."/>
            <person name="Lipzen A."/>
            <person name="Mereny Z."/>
            <person name="Hegedus B."/>
            <person name="Baldrian P."/>
            <person name="Stursova M."/>
            <person name="Weitz H."/>
            <person name="Taylor A."/>
            <person name="Grigoriev I.V."/>
            <person name="Nagy L.G."/>
            <person name="Martin F."/>
            <person name="Kauserud H."/>
        </authorList>
    </citation>
    <scope>NUCLEOTIDE SEQUENCE</scope>
    <source>
        <strain evidence="3">CBHHK182m</strain>
    </source>
</reference>
<feature type="region of interest" description="Disordered" evidence="1">
    <location>
        <begin position="67"/>
        <end position="88"/>
    </location>
</feature>
<evidence type="ECO:0000256" key="1">
    <source>
        <dbReference type="SAM" id="MobiDB-lite"/>
    </source>
</evidence>
<keyword evidence="4" id="KW-1185">Reference proteome</keyword>
<sequence length="88" mass="9107">MRTYRPPAPLAQSTGLLRVLPPLHSSSRSMDAFTCTVPSKVEDTILPPVNEDSGTGSSGSCVVCREDTDLPPVNEDSGTGSSGSCVIA</sequence>
<evidence type="ECO:0000313" key="3">
    <source>
        <dbReference type="EMBL" id="KAJ7725919.1"/>
    </source>
</evidence>
<dbReference type="AlphaFoldDB" id="A0AAD7HRB4"/>
<evidence type="ECO:0000313" key="4">
    <source>
        <dbReference type="Proteomes" id="UP001215598"/>
    </source>
</evidence>
<dbReference type="EMBL" id="JARKIB010000190">
    <property type="protein sequence ID" value="KAJ7725919.1"/>
    <property type="molecule type" value="Genomic_DNA"/>
</dbReference>
<evidence type="ECO:0000313" key="2">
    <source>
        <dbReference type="EMBL" id="KAJ7714067.1"/>
    </source>
</evidence>
<protein>
    <submittedName>
        <fullName evidence="3">Uncharacterized protein</fullName>
    </submittedName>
</protein>
<name>A0AAD7HRB4_9AGAR</name>
<proteinExistence type="predicted"/>
<feature type="compositionally biased region" description="Polar residues" evidence="1">
    <location>
        <begin position="76"/>
        <end position="88"/>
    </location>
</feature>
<accession>A0AAD7HRB4</accession>
<dbReference type="EMBL" id="JARKIB010000331">
    <property type="protein sequence ID" value="KAJ7714067.1"/>
    <property type="molecule type" value="Genomic_DNA"/>
</dbReference>
<dbReference type="Proteomes" id="UP001215598">
    <property type="component" value="Unassembled WGS sequence"/>
</dbReference>
<organism evidence="3 4">
    <name type="scientific">Mycena metata</name>
    <dbReference type="NCBI Taxonomy" id="1033252"/>
    <lineage>
        <taxon>Eukaryota</taxon>
        <taxon>Fungi</taxon>
        <taxon>Dikarya</taxon>
        <taxon>Basidiomycota</taxon>
        <taxon>Agaricomycotina</taxon>
        <taxon>Agaricomycetes</taxon>
        <taxon>Agaricomycetidae</taxon>
        <taxon>Agaricales</taxon>
        <taxon>Marasmiineae</taxon>
        <taxon>Mycenaceae</taxon>
        <taxon>Mycena</taxon>
    </lineage>
</organism>
<comment type="caution">
    <text evidence="3">The sequence shown here is derived from an EMBL/GenBank/DDBJ whole genome shotgun (WGS) entry which is preliminary data.</text>
</comment>